<dbReference type="GO" id="GO:0004553">
    <property type="term" value="F:hydrolase activity, hydrolyzing O-glycosyl compounds"/>
    <property type="evidence" value="ECO:0007669"/>
    <property type="project" value="InterPro"/>
</dbReference>
<accession>A0A368XXN7</accession>
<dbReference type="EC" id="4.2.2.n1" evidence="2"/>
<keyword evidence="3" id="KW-0456">Lyase</keyword>
<dbReference type="GO" id="GO:0008933">
    <property type="term" value="F:peptidoglycan lytic transglycosylase activity"/>
    <property type="evidence" value="ECO:0007669"/>
    <property type="project" value="TreeGrafter"/>
</dbReference>
<keyword evidence="4" id="KW-0961">Cell wall biogenesis/degradation</keyword>
<comment type="caution">
    <text evidence="8">The sequence shown here is derived from an EMBL/GenBank/DDBJ whole genome shotgun (WGS) entry which is preliminary data.</text>
</comment>
<name>A0A368XXN7_9BURK</name>
<dbReference type="GO" id="GO:0009253">
    <property type="term" value="P:peptidoglycan catabolic process"/>
    <property type="evidence" value="ECO:0007669"/>
    <property type="project" value="TreeGrafter"/>
</dbReference>
<dbReference type="InterPro" id="IPR036908">
    <property type="entry name" value="RlpA-like_sf"/>
</dbReference>
<evidence type="ECO:0000256" key="3">
    <source>
        <dbReference type="ARBA" id="ARBA00023239"/>
    </source>
</evidence>
<sequence length="379" mass="41749">MLAACSSKPPRPETPSLPSPPPATTAPTWPPLPPVADWPGDTAPLPAPILRGRSQWIPVRWNELPGVGQDALHEAWNAWMRSCERPGQTWGQLCAEVRRLSIASLEEQRAWMIARLQPYRIQPLPGQSASEGLLTSYYEPMFEAQRQPSAAFPIPLYQPPATLGQRKPWFTRQEMETLPQAQAELAGREIAWLADPVDALVLQIQGSGRLRLTEADGSQKLVRLAYAGTNDQPYKSVGRWLLDQGAIRDATWPGIKAWTVQNPGRVRDMLWANPRMVFFREEPLPPFDAGFGPRGAQGVALTPGRSIAVDPQSIPYGTPVWLASQGPVTTLARLVLAQDTGSAIVGAVRADYFAGWGPEAGDFAGRLKQPLKMWALWPR</sequence>
<dbReference type="Gene3D" id="2.40.40.10">
    <property type="entry name" value="RlpA-like domain"/>
    <property type="match status" value="2"/>
</dbReference>
<evidence type="ECO:0000256" key="4">
    <source>
        <dbReference type="ARBA" id="ARBA00023316"/>
    </source>
</evidence>
<feature type="region of interest" description="Disordered" evidence="6">
    <location>
        <begin position="1"/>
        <end position="40"/>
    </location>
</feature>
<dbReference type="EMBL" id="QPJK01000004">
    <property type="protein sequence ID" value="RCW71297.1"/>
    <property type="molecule type" value="Genomic_DNA"/>
</dbReference>
<dbReference type="GO" id="GO:0019867">
    <property type="term" value="C:outer membrane"/>
    <property type="evidence" value="ECO:0007669"/>
    <property type="project" value="InterPro"/>
</dbReference>
<keyword evidence="9" id="KW-1185">Reference proteome</keyword>
<dbReference type="Pfam" id="PF06725">
    <property type="entry name" value="3D"/>
    <property type="match status" value="1"/>
</dbReference>
<dbReference type="InterPro" id="IPR026044">
    <property type="entry name" value="MltA"/>
</dbReference>
<dbReference type="SMART" id="SM00925">
    <property type="entry name" value="MltA"/>
    <property type="match status" value="1"/>
</dbReference>
<reference evidence="8 9" key="1">
    <citation type="submission" date="2018-07" db="EMBL/GenBank/DDBJ databases">
        <title>Genomic Encyclopedia of Type Strains, Phase IV (KMG-IV): sequencing the most valuable type-strain genomes for metagenomic binning, comparative biology and taxonomic classification.</title>
        <authorList>
            <person name="Goeker M."/>
        </authorList>
    </citation>
    <scope>NUCLEOTIDE SEQUENCE [LARGE SCALE GENOMIC DNA]</scope>
    <source>
        <strain evidence="8 9">DSM 21634</strain>
    </source>
</reference>
<dbReference type="SUPFAM" id="SSF50685">
    <property type="entry name" value="Barwin-like endoglucanases"/>
    <property type="match status" value="1"/>
</dbReference>
<gene>
    <name evidence="8" type="ORF">DES41_104116</name>
</gene>
<comment type="catalytic activity">
    <reaction evidence="1">
        <text>Exolytic cleavage of the (1-&gt;4)-beta-glycosidic linkage between N-acetylmuramic acid (MurNAc) and N-acetylglucosamine (GlcNAc) residues in peptidoglycan, from either the reducing or the non-reducing ends of the peptidoglycan chains, with concomitant formation of a 1,6-anhydrobond in the MurNAc residue.</text>
        <dbReference type="EC" id="4.2.2.n1"/>
    </reaction>
</comment>
<feature type="compositionally biased region" description="Pro residues" evidence="6">
    <location>
        <begin position="12"/>
        <end position="36"/>
    </location>
</feature>
<dbReference type="Gene3D" id="2.40.240.50">
    <property type="entry name" value="Barwin-like endoglucanases"/>
    <property type="match status" value="1"/>
</dbReference>
<protein>
    <recommendedName>
        <fullName evidence="2">peptidoglycan lytic exotransglycosylase</fullName>
        <ecNumber evidence="2">4.2.2.n1</ecNumber>
    </recommendedName>
    <alternativeName>
        <fullName evidence="5">Murein hydrolase A</fullName>
    </alternativeName>
</protein>
<proteinExistence type="predicted"/>
<dbReference type="Pfam" id="PF03562">
    <property type="entry name" value="MltA"/>
    <property type="match status" value="1"/>
</dbReference>
<evidence type="ECO:0000313" key="8">
    <source>
        <dbReference type="EMBL" id="RCW71297.1"/>
    </source>
</evidence>
<evidence type="ECO:0000256" key="6">
    <source>
        <dbReference type="SAM" id="MobiDB-lite"/>
    </source>
</evidence>
<dbReference type="AlphaFoldDB" id="A0A368XXN7"/>
<evidence type="ECO:0000256" key="5">
    <source>
        <dbReference type="ARBA" id="ARBA00030918"/>
    </source>
</evidence>
<dbReference type="Proteomes" id="UP000252884">
    <property type="component" value="Unassembled WGS sequence"/>
</dbReference>
<feature type="domain" description="Lytic transglycosylase MltA" evidence="7">
    <location>
        <begin position="141"/>
        <end position="280"/>
    </location>
</feature>
<evidence type="ECO:0000259" key="7">
    <source>
        <dbReference type="SMART" id="SM00925"/>
    </source>
</evidence>
<dbReference type="InterPro" id="IPR010611">
    <property type="entry name" value="3D_dom"/>
</dbReference>
<dbReference type="GO" id="GO:0071555">
    <property type="term" value="P:cell wall organization"/>
    <property type="evidence" value="ECO:0007669"/>
    <property type="project" value="UniProtKB-KW"/>
</dbReference>
<organism evidence="8 9">
    <name type="scientific">Pseudorhodoferax soli</name>
    <dbReference type="NCBI Taxonomy" id="545864"/>
    <lineage>
        <taxon>Bacteria</taxon>
        <taxon>Pseudomonadati</taxon>
        <taxon>Pseudomonadota</taxon>
        <taxon>Betaproteobacteria</taxon>
        <taxon>Burkholderiales</taxon>
        <taxon>Comamonadaceae</taxon>
    </lineage>
</organism>
<evidence type="ECO:0000256" key="1">
    <source>
        <dbReference type="ARBA" id="ARBA00001420"/>
    </source>
</evidence>
<dbReference type="PIRSF" id="PIRSF019422">
    <property type="entry name" value="MltA"/>
    <property type="match status" value="1"/>
</dbReference>
<dbReference type="InterPro" id="IPR005300">
    <property type="entry name" value="MltA_B"/>
</dbReference>
<dbReference type="PANTHER" id="PTHR30124:SF0">
    <property type="entry name" value="MEMBRANE-BOUND LYTIC MUREIN TRANSGLYCOSYLASE A"/>
    <property type="match status" value="1"/>
</dbReference>
<evidence type="ECO:0000313" key="9">
    <source>
        <dbReference type="Proteomes" id="UP000252884"/>
    </source>
</evidence>
<dbReference type="CDD" id="cd14485">
    <property type="entry name" value="mltA_like_LT_A"/>
    <property type="match status" value="1"/>
</dbReference>
<dbReference type="CDD" id="cd14668">
    <property type="entry name" value="mlta_B"/>
    <property type="match status" value="1"/>
</dbReference>
<evidence type="ECO:0000256" key="2">
    <source>
        <dbReference type="ARBA" id="ARBA00012587"/>
    </source>
</evidence>
<dbReference type="PANTHER" id="PTHR30124">
    <property type="entry name" value="MEMBRANE-BOUND LYTIC MUREIN TRANSGLYCOSYLASE A"/>
    <property type="match status" value="1"/>
</dbReference>
<dbReference type="GO" id="GO:0009254">
    <property type="term" value="P:peptidoglycan turnover"/>
    <property type="evidence" value="ECO:0007669"/>
    <property type="project" value="InterPro"/>
</dbReference>